<feature type="region of interest" description="Disordered" evidence="1">
    <location>
        <begin position="1"/>
        <end position="51"/>
    </location>
</feature>
<sequence>MKGLGPGDGTVDPNANPGDASKPALPNTGWVIGEDGEEKTEAEAAVTEKRLDEDELKTIGNAAFVGAEDVDDAPKENPADWDVFVDAPKENPVDGDVLVGAEDAPNENPVDGGAFVGAEDVDAAPKENGDAFVGAEDVDDAPKENGDAFVVAVDADDAPKENPVDGDAFAAADVVDSAPNENPVDGDAFVAADAVDDAPKENPVVEEPKIGDFGLCQLEPRALPEGAALELAELEEAAEEFPPKLNAPEVPLLKELAVLITEVETKLPEELNIGRVAPLLDPTALPKLNMPGVAPLLELTAVASETAGELTPNLTTLGVETPAVITSLVSDEEADELKPKVLLGLNTWELDNEELKEVLPFAVNDEEPSPRVLLPKFAAANAETVENELLELPELGSPSALVLRSATSEMLEVDAAEAALDVSTAAPNFKIGAVELECFVANPKMLPVVAAEVLVAVWTLEVEENRRAPAVDGCFVSLEEAALSDTGGELKTDSAFSLYSEGKEGNLSATLELKLNKGGGLFDSFGLSNGETDRGRTADIEAAVVSSDAGKSIALLSSPIVVALPPGLLSSLVFLKTRLEGILEKDSEGPKSEADLRVP</sequence>
<protein>
    <submittedName>
        <fullName evidence="2">Uncharacterized protein</fullName>
    </submittedName>
</protein>
<dbReference type="AlphaFoldDB" id="A0A2G9HCS5"/>
<evidence type="ECO:0000313" key="3">
    <source>
        <dbReference type="Proteomes" id="UP000231279"/>
    </source>
</evidence>
<organism evidence="2 3">
    <name type="scientific">Handroanthus impetiginosus</name>
    <dbReference type="NCBI Taxonomy" id="429701"/>
    <lineage>
        <taxon>Eukaryota</taxon>
        <taxon>Viridiplantae</taxon>
        <taxon>Streptophyta</taxon>
        <taxon>Embryophyta</taxon>
        <taxon>Tracheophyta</taxon>
        <taxon>Spermatophyta</taxon>
        <taxon>Magnoliopsida</taxon>
        <taxon>eudicotyledons</taxon>
        <taxon>Gunneridae</taxon>
        <taxon>Pentapetalae</taxon>
        <taxon>asterids</taxon>
        <taxon>lamiids</taxon>
        <taxon>Lamiales</taxon>
        <taxon>Bignoniaceae</taxon>
        <taxon>Crescentiina</taxon>
        <taxon>Tabebuia alliance</taxon>
        <taxon>Handroanthus</taxon>
    </lineage>
</organism>
<dbReference type="Proteomes" id="UP000231279">
    <property type="component" value="Unassembled WGS sequence"/>
</dbReference>
<dbReference type="EMBL" id="NKXS01002100">
    <property type="protein sequence ID" value="PIN15337.1"/>
    <property type="molecule type" value="Genomic_DNA"/>
</dbReference>
<evidence type="ECO:0000313" key="2">
    <source>
        <dbReference type="EMBL" id="PIN15337.1"/>
    </source>
</evidence>
<keyword evidence="3" id="KW-1185">Reference proteome</keyword>
<evidence type="ECO:0000256" key="1">
    <source>
        <dbReference type="SAM" id="MobiDB-lite"/>
    </source>
</evidence>
<accession>A0A2G9HCS5</accession>
<gene>
    <name evidence="2" type="ORF">CDL12_12022</name>
</gene>
<proteinExistence type="predicted"/>
<feature type="compositionally biased region" description="Basic and acidic residues" evidence="1">
    <location>
        <begin position="39"/>
        <end position="51"/>
    </location>
</feature>
<name>A0A2G9HCS5_9LAMI</name>
<feature type="region of interest" description="Disordered" evidence="1">
    <location>
        <begin position="85"/>
        <end position="116"/>
    </location>
</feature>
<reference evidence="3" key="1">
    <citation type="journal article" date="2018" name="Gigascience">
        <title>Genome assembly of the Pink Ipe (Handroanthus impetiginosus, Bignoniaceae), a highly valued, ecologically keystone Neotropical timber forest tree.</title>
        <authorList>
            <person name="Silva-Junior O.B."/>
            <person name="Grattapaglia D."/>
            <person name="Novaes E."/>
            <person name="Collevatti R.G."/>
        </authorList>
    </citation>
    <scope>NUCLEOTIDE SEQUENCE [LARGE SCALE GENOMIC DNA]</scope>
    <source>
        <strain evidence="3">cv. UFG-1</strain>
    </source>
</reference>
<comment type="caution">
    <text evidence="2">The sequence shown here is derived from an EMBL/GenBank/DDBJ whole genome shotgun (WGS) entry which is preliminary data.</text>
</comment>